<dbReference type="InterPro" id="IPR011761">
    <property type="entry name" value="ATP-grasp"/>
</dbReference>
<dbReference type="InterPro" id="IPR052032">
    <property type="entry name" value="ATP-dep_AA_Ligase"/>
</dbReference>
<accession>A0ABV8HQI0</accession>
<dbReference type="PROSITE" id="PS50975">
    <property type="entry name" value="ATP_GRASP"/>
    <property type="match status" value="1"/>
</dbReference>
<keyword evidence="1" id="KW-0436">Ligase</keyword>
<reference evidence="7" key="1">
    <citation type="journal article" date="2019" name="Int. J. Syst. Evol. Microbiol.">
        <title>The Global Catalogue of Microorganisms (GCM) 10K type strain sequencing project: providing services to taxonomists for standard genome sequencing and annotation.</title>
        <authorList>
            <consortium name="The Broad Institute Genomics Platform"/>
            <consortium name="The Broad Institute Genome Sequencing Center for Infectious Disease"/>
            <person name="Wu L."/>
            <person name="Ma J."/>
        </authorList>
    </citation>
    <scope>NUCLEOTIDE SEQUENCE [LARGE SCALE GENOMIC DNA]</scope>
    <source>
        <strain evidence="7">CGMCC 4.7237</strain>
    </source>
</reference>
<evidence type="ECO:0000259" key="5">
    <source>
        <dbReference type="PROSITE" id="PS50975"/>
    </source>
</evidence>
<name>A0ABV8HQI0_9ACTN</name>
<keyword evidence="3 4" id="KW-0067">ATP-binding</keyword>
<evidence type="ECO:0000313" key="7">
    <source>
        <dbReference type="Proteomes" id="UP001595765"/>
    </source>
</evidence>
<evidence type="ECO:0000256" key="3">
    <source>
        <dbReference type="ARBA" id="ARBA00022840"/>
    </source>
</evidence>
<gene>
    <name evidence="6" type="ORF">ACFO3J_17790</name>
</gene>
<dbReference type="Pfam" id="PF13535">
    <property type="entry name" value="ATP-grasp_4"/>
    <property type="match status" value="1"/>
</dbReference>
<dbReference type="Proteomes" id="UP001595765">
    <property type="component" value="Unassembled WGS sequence"/>
</dbReference>
<sequence length="435" mass="47609">MTLNGAHSDAQHPEAFLLYGSNKVLTRYPELYQALRERGLKPLVITEPVERAGRLPEFIGDTSHPLSDIAAVGYHERGDLDGILDTVASWRAEYSIVGGFSIGEYFVGPSIVVNDYLGFPSPGLRAGQVCRNKHLQRLYLEEFSPNSRMIAPDQREDFLASREVQSGIVKPVGRNSSSGVYPFSSVEELREQIQTYQEDEILLIEQHVSGNEVSVESLVQGGEVIFTGVTQKFVGEGFVEIGHEFPADLPEAQTRALVETNKEILHRLAFQDGISHAEYKIDPSGKVYLIEIAARFPGDSIMGLYNLATGESLATAIVDIALGRTVTYPTPARFAKQVFVVPPPGILSEVSTTGDLGTEVSWSDKTWMWPLLIEADADTPATLRVIMCDKSVGDTVTSLESSADRVLSFVVDAPTRHDLLDIAKSVEASVVVKTV</sequence>
<keyword evidence="2 4" id="KW-0547">Nucleotide-binding</keyword>
<proteinExistence type="predicted"/>
<evidence type="ECO:0000256" key="1">
    <source>
        <dbReference type="ARBA" id="ARBA00022598"/>
    </source>
</evidence>
<comment type="caution">
    <text evidence="6">The sequence shown here is derived from an EMBL/GenBank/DDBJ whole genome shotgun (WGS) entry which is preliminary data.</text>
</comment>
<evidence type="ECO:0000256" key="4">
    <source>
        <dbReference type="PROSITE-ProRule" id="PRU00409"/>
    </source>
</evidence>
<evidence type="ECO:0000313" key="6">
    <source>
        <dbReference type="EMBL" id="MFC4033327.1"/>
    </source>
</evidence>
<feature type="domain" description="ATP-grasp" evidence="5">
    <location>
        <begin position="136"/>
        <end position="322"/>
    </location>
</feature>
<dbReference type="PANTHER" id="PTHR43585:SF2">
    <property type="entry name" value="ATP-GRASP ENZYME FSQD"/>
    <property type="match status" value="1"/>
</dbReference>
<dbReference type="EMBL" id="JBHSBB010000012">
    <property type="protein sequence ID" value="MFC4033327.1"/>
    <property type="molecule type" value="Genomic_DNA"/>
</dbReference>
<dbReference type="SUPFAM" id="SSF56059">
    <property type="entry name" value="Glutathione synthetase ATP-binding domain-like"/>
    <property type="match status" value="1"/>
</dbReference>
<dbReference type="Gene3D" id="3.30.470.20">
    <property type="entry name" value="ATP-grasp fold, B domain"/>
    <property type="match status" value="1"/>
</dbReference>
<protein>
    <submittedName>
        <fullName evidence="6">ATP-grasp domain-containing protein</fullName>
    </submittedName>
</protein>
<evidence type="ECO:0000256" key="2">
    <source>
        <dbReference type="ARBA" id="ARBA00022741"/>
    </source>
</evidence>
<dbReference type="PANTHER" id="PTHR43585">
    <property type="entry name" value="FUMIPYRROLE BIOSYNTHESIS PROTEIN C"/>
    <property type="match status" value="1"/>
</dbReference>
<dbReference type="RefSeq" id="WP_386430420.1">
    <property type="nucleotide sequence ID" value="NZ_JBHSBB010000012.1"/>
</dbReference>
<organism evidence="6 7">
    <name type="scientific">Streptomyces polygonati</name>
    <dbReference type="NCBI Taxonomy" id="1617087"/>
    <lineage>
        <taxon>Bacteria</taxon>
        <taxon>Bacillati</taxon>
        <taxon>Actinomycetota</taxon>
        <taxon>Actinomycetes</taxon>
        <taxon>Kitasatosporales</taxon>
        <taxon>Streptomycetaceae</taxon>
        <taxon>Streptomyces</taxon>
    </lineage>
</organism>
<keyword evidence="7" id="KW-1185">Reference proteome</keyword>